<evidence type="ECO:0000313" key="2">
    <source>
        <dbReference type="EMBL" id="MBM6699649.1"/>
    </source>
</evidence>
<dbReference type="InterPro" id="IPR007345">
    <property type="entry name" value="Polysacch_pyruvyl_Trfase"/>
</dbReference>
<evidence type="ECO:0000313" key="3">
    <source>
        <dbReference type="Proteomes" id="UP000718821"/>
    </source>
</evidence>
<keyword evidence="3" id="KW-1185">Reference proteome</keyword>
<sequence length="398" mass="44808">MTDTKQVALITYHAAHNNGSFLQAYATQRAIEALGYSCDIIDFSTPRQRYLYDVYKTVHGPKDVAKNIYALFHHKLIQRRHDDFTSLIHSALMLTPKSYDDDAQLAELNDRYETFVSGSDQIWNTDAWDYSDAYLLDFVHGRRKISYASSMGGHILDKRGDQKLANHYATLLADYEAISVRERSAQEYLQPLVKQHVEQVIDPTLLLDGDAYDGITAPRLVDEPYIFYYAIDSIELNDSAARAVQAFAERRGGLPVYVMFTGNKSYGLRKYGFHLLEVAAPNHYLSLIRHAEHVLSASFHGTAFSINFHKQFHVVRGKHNGTVNMDDRMSSLLALCGLESRQLIEGEPWDDGVIDYGPVSERLGAEVARSKAFLEAALTGKSVTGHTDSRADESGKEM</sequence>
<comment type="caution">
    <text evidence="2">The sequence shown here is derived from an EMBL/GenBank/DDBJ whole genome shotgun (WGS) entry which is preliminary data.</text>
</comment>
<organism evidence="2 3">
    <name type="scientific">Bifidobacterium pullorum subsp. saeculare</name>
    <dbReference type="NCBI Taxonomy" id="78257"/>
    <lineage>
        <taxon>Bacteria</taxon>
        <taxon>Bacillati</taxon>
        <taxon>Actinomycetota</taxon>
        <taxon>Actinomycetes</taxon>
        <taxon>Bifidobacteriales</taxon>
        <taxon>Bifidobacteriaceae</taxon>
        <taxon>Bifidobacterium</taxon>
    </lineage>
</organism>
<evidence type="ECO:0000259" key="1">
    <source>
        <dbReference type="Pfam" id="PF04230"/>
    </source>
</evidence>
<dbReference type="EMBL" id="JACLYU010000006">
    <property type="protein sequence ID" value="MBM6699649.1"/>
    <property type="molecule type" value="Genomic_DNA"/>
</dbReference>
<reference evidence="2" key="1">
    <citation type="submission" date="2020-08" db="EMBL/GenBank/DDBJ databases">
        <authorList>
            <person name="Cejkova D."/>
            <person name="Kubasova T."/>
            <person name="Jahodarova E."/>
            <person name="Rychlik I."/>
        </authorList>
    </citation>
    <scope>NUCLEOTIDE SEQUENCE</scope>
    <source>
        <strain evidence="2">An836</strain>
    </source>
</reference>
<dbReference type="RefSeq" id="WP_204468563.1">
    <property type="nucleotide sequence ID" value="NZ_JACLYU010000006.1"/>
</dbReference>
<accession>A0A939B9L7</accession>
<keyword evidence="2" id="KW-0808">Transferase</keyword>
<dbReference type="Proteomes" id="UP000718821">
    <property type="component" value="Unassembled WGS sequence"/>
</dbReference>
<reference evidence="2" key="2">
    <citation type="journal article" date="2021" name="Sci. Rep.">
        <title>The distribution of antibiotic resistance genes in chicken gut microbiota commensals.</title>
        <authorList>
            <person name="Juricova H."/>
            <person name="Matiasovicova J."/>
            <person name="Kubasova T."/>
            <person name="Cejkova D."/>
            <person name="Rychlik I."/>
        </authorList>
    </citation>
    <scope>NUCLEOTIDE SEQUENCE</scope>
    <source>
        <strain evidence="2">An836</strain>
    </source>
</reference>
<dbReference type="Pfam" id="PF04230">
    <property type="entry name" value="PS_pyruv_trans"/>
    <property type="match status" value="1"/>
</dbReference>
<gene>
    <name evidence="2" type="ORF">H7U32_04835</name>
</gene>
<dbReference type="AlphaFoldDB" id="A0A939B9L7"/>
<dbReference type="GO" id="GO:0016740">
    <property type="term" value="F:transferase activity"/>
    <property type="evidence" value="ECO:0007669"/>
    <property type="project" value="UniProtKB-KW"/>
</dbReference>
<name>A0A939B9L7_9BIFI</name>
<protein>
    <submittedName>
        <fullName evidence="2">Polysaccharide pyruvyl transferase family protein</fullName>
    </submittedName>
</protein>
<proteinExistence type="predicted"/>
<feature type="domain" description="Polysaccharide pyruvyl transferase" evidence="1">
    <location>
        <begin position="19"/>
        <end position="316"/>
    </location>
</feature>